<evidence type="ECO:0000256" key="2">
    <source>
        <dbReference type="ARBA" id="ARBA00004123"/>
    </source>
</evidence>
<evidence type="ECO:0000313" key="9">
    <source>
        <dbReference type="Proteomes" id="UP000466442"/>
    </source>
</evidence>
<comment type="cofactor">
    <cofactor evidence="1">
        <name>a divalent metal cation</name>
        <dbReference type="ChEBI" id="CHEBI:60240"/>
    </cofactor>
</comment>
<keyword evidence="6" id="KW-0378">Hydrolase</keyword>
<dbReference type="InterPro" id="IPR045249">
    <property type="entry name" value="HARBI1-like"/>
</dbReference>
<sequence length="211" mass="24457">MNNNNVLTSNKKLGVRDKGRLVIMLFSVEQPELYRNRKTYFSINVQVVSGPDDELFDIVCRWPGSAHDSRIFDCSGIRVLLEREHDRLGWLLADAGYAQREYIFTPVNNPTTEAERRYNRAHRVTRSGVERTIGRLKRRFPCLYYELHNSLQNTLRIITACAVLYNIGIGAADPAPDEDEVDLEHLDVPERPIRQETGAAIRRQFIQRHFM</sequence>
<dbReference type="EMBL" id="WIXP02000001">
    <property type="protein sequence ID" value="KAF6215912.1"/>
    <property type="molecule type" value="Genomic_DNA"/>
</dbReference>
<evidence type="ECO:0000256" key="6">
    <source>
        <dbReference type="ARBA" id="ARBA00022801"/>
    </source>
</evidence>
<comment type="subcellular location">
    <subcellularLocation>
        <location evidence="2">Nucleus</location>
    </subcellularLocation>
</comment>
<name>A0A6A4KMH4_APOLU</name>
<comment type="caution">
    <text evidence="8">The sequence shown here is derived from an EMBL/GenBank/DDBJ whole genome shotgun (WGS) entry which is preliminary data.</text>
</comment>
<dbReference type="GO" id="GO:0016787">
    <property type="term" value="F:hydrolase activity"/>
    <property type="evidence" value="ECO:0007669"/>
    <property type="project" value="UniProtKB-KW"/>
</dbReference>
<dbReference type="AlphaFoldDB" id="A0A6A4KMH4"/>
<keyword evidence="9" id="KW-1185">Reference proteome</keyword>
<evidence type="ECO:0000256" key="4">
    <source>
        <dbReference type="ARBA" id="ARBA00022722"/>
    </source>
</evidence>
<evidence type="ECO:0000313" key="8">
    <source>
        <dbReference type="EMBL" id="KAF6215912.1"/>
    </source>
</evidence>
<dbReference type="Pfam" id="PF13359">
    <property type="entry name" value="DDE_Tnp_4"/>
    <property type="match status" value="1"/>
</dbReference>
<keyword evidence="5" id="KW-0479">Metal-binding</keyword>
<comment type="similarity">
    <text evidence="3">Belongs to the HARBI1 family.</text>
</comment>
<dbReference type="GO" id="GO:0046872">
    <property type="term" value="F:metal ion binding"/>
    <property type="evidence" value="ECO:0007669"/>
    <property type="project" value="UniProtKB-KW"/>
</dbReference>
<gene>
    <name evidence="8" type="ORF">GE061_000247</name>
</gene>
<proteinExistence type="inferred from homology"/>
<evidence type="ECO:0000256" key="5">
    <source>
        <dbReference type="ARBA" id="ARBA00022723"/>
    </source>
</evidence>
<evidence type="ECO:0000256" key="7">
    <source>
        <dbReference type="ARBA" id="ARBA00023242"/>
    </source>
</evidence>
<dbReference type="InterPro" id="IPR027806">
    <property type="entry name" value="HARBI1_dom"/>
</dbReference>
<dbReference type="PANTHER" id="PTHR22930:SF85">
    <property type="entry name" value="GH03217P-RELATED"/>
    <property type="match status" value="1"/>
</dbReference>
<reference evidence="8" key="1">
    <citation type="journal article" date="2021" name="Mol. Ecol. Resour.">
        <title>Apolygus lucorum genome provides insights into omnivorousness and mesophyll feeding.</title>
        <authorList>
            <person name="Liu Y."/>
            <person name="Liu H."/>
            <person name="Wang H."/>
            <person name="Huang T."/>
            <person name="Liu B."/>
            <person name="Yang B."/>
            <person name="Yin L."/>
            <person name="Li B."/>
            <person name="Zhang Y."/>
            <person name="Zhang S."/>
            <person name="Jiang F."/>
            <person name="Zhang X."/>
            <person name="Ren Y."/>
            <person name="Wang B."/>
            <person name="Wang S."/>
            <person name="Lu Y."/>
            <person name="Wu K."/>
            <person name="Fan W."/>
            <person name="Wang G."/>
        </authorList>
    </citation>
    <scope>NUCLEOTIDE SEQUENCE</scope>
    <source>
        <strain evidence="8">12Hb</strain>
    </source>
</reference>
<accession>A0A6A4KMH4</accession>
<keyword evidence="4" id="KW-0540">Nuclease</keyword>
<keyword evidence="7" id="KW-0539">Nucleus</keyword>
<evidence type="ECO:0000256" key="1">
    <source>
        <dbReference type="ARBA" id="ARBA00001968"/>
    </source>
</evidence>
<dbReference type="PANTHER" id="PTHR22930">
    <property type="match status" value="1"/>
</dbReference>
<dbReference type="OrthoDB" id="6628907at2759"/>
<dbReference type="Proteomes" id="UP000466442">
    <property type="component" value="Linkage Group LG1"/>
</dbReference>
<dbReference type="GO" id="GO:0005634">
    <property type="term" value="C:nucleus"/>
    <property type="evidence" value="ECO:0007669"/>
    <property type="project" value="UniProtKB-SubCell"/>
</dbReference>
<evidence type="ECO:0000256" key="3">
    <source>
        <dbReference type="ARBA" id="ARBA00006958"/>
    </source>
</evidence>
<dbReference type="GO" id="GO:0004518">
    <property type="term" value="F:nuclease activity"/>
    <property type="evidence" value="ECO:0007669"/>
    <property type="project" value="UniProtKB-KW"/>
</dbReference>
<protein>
    <submittedName>
        <fullName evidence="8">Uncharacterized protein</fullName>
    </submittedName>
</protein>
<organism evidence="8 9">
    <name type="scientific">Apolygus lucorum</name>
    <name type="common">Small green plant bug</name>
    <name type="synonym">Lygocoris lucorum</name>
    <dbReference type="NCBI Taxonomy" id="248454"/>
    <lineage>
        <taxon>Eukaryota</taxon>
        <taxon>Metazoa</taxon>
        <taxon>Ecdysozoa</taxon>
        <taxon>Arthropoda</taxon>
        <taxon>Hexapoda</taxon>
        <taxon>Insecta</taxon>
        <taxon>Pterygota</taxon>
        <taxon>Neoptera</taxon>
        <taxon>Paraneoptera</taxon>
        <taxon>Hemiptera</taxon>
        <taxon>Heteroptera</taxon>
        <taxon>Panheteroptera</taxon>
        <taxon>Cimicomorpha</taxon>
        <taxon>Miridae</taxon>
        <taxon>Mirini</taxon>
        <taxon>Apolygus</taxon>
    </lineage>
</organism>